<accession>A0A0A0JMW9</accession>
<dbReference type="EMBL" id="AVPK01000005">
    <property type="protein sequence ID" value="KGN37407.1"/>
    <property type="molecule type" value="Genomic_DNA"/>
</dbReference>
<gene>
    <name evidence="2" type="ORF">N803_13460</name>
</gene>
<dbReference type="Gene3D" id="3.10.180.10">
    <property type="entry name" value="2,3-Dihydroxybiphenyl 1,2-Dioxygenase, domain 1"/>
    <property type="match status" value="1"/>
</dbReference>
<dbReference type="AlphaFoldDB" id="A0A0A0JMW9"/>
<dbReference type="STRING" id="1385521.N803_13460"/>
<dbReference type="PROSITE" id="PS51819">
    <property type="entry name" value="VOC"/>
    <property type="match status" value="1"/>
</dbReference>
<keyword evidence="3" id="KW-1185">Reference proteome</keyword>
<dbReference type="eggNOG" id="COG0346">
    <property type="taxonomic scope" value="Bacteria"/>
</dbReference>
<dbReference type="InterPro" id="IPR037523">
    <property type="entry name" value="VOC_core"/>
</dbReference>
<dbReference type="PANTHER" id="PTHR35908:SF1">
    <property type="entry name" value="CONSERVED PROTEIN"/>
    <property type="match status" value="1"/>
</dbReference>
<organism evidence="2 3">
    <name type="scientific">Knoellia subterranea KCTC 19937</name>
    <dbReference type="NCBI Taxonomy" id="1385521"/>
    <lineage>
        <taxon>Bacteria</taxon>
        <taxon>Bacillati</taxon>
        <taxon>Actinomycetota</taxon>
        <taxon>Actinomycetes</taxon>
        <taxon>Micrococcales</taxon>
        <taxon>Intrasporangiaceae</taxon>
        <taxon>Knoellia</taxon>
    </lineage>
</organism>
<evidence type="ECO:0000313" key="3">
    <source>
        <dbReference type="Proteomes" id="UP000030011"/>
    </source>
</evidence>
<dbReference type="RefSeq" id="WP_035905041.1">
    <property type="nucleotide sequence ID" value="NZ_AVPK01000005.1"/>
</dbReference>
<name>A0A0A0JMW9_9MICO</name>
<sequence length="141" mass="14874">MSDDAARPPVKPLLDLVVLDCPDALALAQFYGEVLGWDLEDSSDRDWSTLVPPGGGIAPDRPDGRATLAFQRIDDWAVPTWPGGSHPQQFHLDFAVPVISEAEPAVLAAGASVAAEQPSESGSFKVYLDPAGHPFCLVGAP</sequence>
<dbReference type="PANTHER" id="PTHR35908">
    <property type="entry name" value="HYPOTHETICAL FUSION PROTEIN"/>
    <property type="match status" value="1"/>
</dbReference>
<evidence type="ECO:0000313" key="2">
    <source>
        <dbReference type="EMBL" id="KGN37407.1"/>
    </source>
</evidence>
<comment type="caution">
    <text evidence="2">The sequence shown here is derived from an EMBL/GenBank/DDBJ whole genome shotgun (WGS) entry which is preliminary data.</text>
</comment>
<proteinExistence type="predicted"/>
<dbReference type="Pfam" id="PF18029">
    <property type="entry name" value="Glyoxalase_6"/>
    <property type="match status" value="1"/>
</dbReference>
<dbReference type="SUPFAM" id="SSF54593">
    <property type="entry name" value="Glyoxalase/Bleomycin resistance protein/Dihydroxybiphenyl dioxygenase"/>
    <property type="match status" value="1"/>
</dbReference>
<feature type="domain" description="VOC" evidence="1">
    <location>
        <begin position="13"/>
        <end position="140"/>
    </location>
</feature>
<reference evidence="2 3" key="1">
    <citation type="submission" date="2013-08" db="EMBL/GenBank/DDBJ databases">
        <title>The genome sequence of Knoellia subterranea.</title>
        <authorList>
            <person name="Zhu W."/>
            <person name="Wang G."/>
        </authorList>
    </citation>
    <scope>NUCLEOTIDE SEQUENCE [LARGE SCALE GENOMIC DNA]</scope>
    <source>
        <strain evidence="2 3">KCTC 19937</strain>
    </source>
</reference>
<protein>
    <submittedName>
        <fullName evidence="2">Glyoxalase</fullName>
    </submittedName>
</protein>
<dbReference type="OrthoDB" id="1645442at2"/>
<dbReference type="InterPro" id="IPR041581">
    <property type="entry name" value="Glyoxalase_6"/>
</dbReference>
<dbReference type="CDD" id="cd06587">
    <property type="entry name" value="VOC"/>
    <property type="match status" value="1"/>
</dbReference>
<evidence type="ECO:0000259" key="1">
    <source>
        <dbReference type="PROSITE" id="PS51819"/>
    </source>
</evidence>
<dbReference type="Proteomes" id="UP000030011">
    <property type="component" value="Unassembled WGS sequence"/>
</dbReference>
<dbReference type="InterPro" id="IPR029068">
    <property type="entry name" value="Glyas_Bleomycin-R_OHBP_Dase"/>
</dbReference>